<dbReference type="InterPro" id="IPR004572">
    <property type="entry name" value="Protoporphyrinogen_oxidase"/>
</dbReference>
<comment type="caution">
    <text evidence="13">The sequence shown here is derived from an EMBL/GenBank/DDBJ whole genome shotgun (WGS) entry which is preliminary data.</text>
</comment>
<reference evidence="13 14" key="1">
    <citation type="submission" date="2014-06" db="EMBL/GenBank/DDBJ databases">
        <title>Draft genome sequence of Paenibacillus sp. MSt1.</title>
        <authorList>
            <person name="Aw Y.K."/>
            <person name="Ong K.S."/>
            <person name="Gan H.M."/>
            <person name="Lee S.M."/>
        </authorList>
    </citation>
    <scope>NUCLEOTIDE SEQUENCE [LARGE SCALE GENOMIC DNA]</scope>
    <source>
        <strain evidence="13 14">MSt1</strain>
    </source>
</reference>
<protein>
    <recommendedName>
        <fullName evidence="6 11">Coproporphyrinogen III oxidase</fullName>
        <ecNumber evidence="5 11">1.3.3.15</ecNumber>
    </recommendedName>
</protein>
<dbReference type="SUPFAM" id="SSF54373">
    <property type="entry name" value="FAD-linked reductases, C-terminal domain"/>
    <property type="match status" value="1"/>
</dbReference>
<comment type="catalytic activity">
    <reaction evidence="1">
        <text>coproporphyrinogen III + 3 O2 = coproporphyrin III + 3 H2O2</text>
        <dbReference type="Rhea" id="RHEA:43436"/>
        <dbReference type="ChEBI" id="CHEBI:15379"/>
        <dbReference type="ChEBI" id="CHEBI:16240"/>
        <dbReference type="ChEBI" id="CHEBI:57309"/>
        <dbReference type="ChEBI" id="CHEBI:131725"/>
        <dbReference type="EC" id="1.3.3.15"/>
    </reaction>
    <physiologicalReaction direction="left-to-right" evidence="1">
        <dbReference type="Rhea" id="RHEA:43437"/>
    </physiologicalReaction>
</comment>
<gene>
    <name evidence="13" type="ORF">ET33_22105</name>
</gene>
<dbReference type="eggNOG" id="COG1232">
    <property type="taxonomic scope" value="Bacteria"/>
</dbReference>
<dbReference type="InterPro" id="IPR036188">
    <property type="entry name" value="FAD/NAD-bd_sf"/>
</dbReference>
<evidence type="ECO:0000256" key="7">
    <source>
        <dbReference type="ARBA" id="ARBA00022630"/>
    </source>
</evidence>
<dbReference type="Gene3D" id="3.90.660.20">
    <property type="entry name" value="Protoporphyrinogen oxidase, mitochondrial, domain 2"/>
    <property type="match status" value="1"/>
</dbReference>
<dbReference type="OrthoDB" id="9805195at2"/>
<evidence type="ECO:0000256" key="2">
    <source>
        <dbReference type="ARBA" id="ARBA00001974"/>
    </source>
</evidence>
<dbReference type="Gene3D" id="3.50.50.60">
    <property type="entry name" value="FAD/NAD(P)-binding domain"/>
    <property type="match status" value="1"/>
</dbReference>
<keyword evidence="14" id="KW-1185">Reference proteome</keyword>
<feature type="domain" description="Amine oxidase" evidence="12">
    <location>
        <begin position="17"/>
        <end position="472"/>
    </location>
</feature>
<dbReference type="RefSeq" id="WP_036690623.1">
    <property type="nucleotide sequence ID" value="NZ_JNVM01000033.1"/>
</dbReference>
<dbReference type="SUPFAM" id="SSF51905">
    <property type="entry name" value="FAD/NAD(P)-binding domain"/>
    <property type="match status" value="1"/>
</dbReference>
<accession>A0A081NVX9</accession>
<evidence type="ECO:0000256" key="1">
    <source>
        <dbReference type="ARBA" id="ARBA00001755"/>
    </source>
</evidence>
<dbReference type="GO" id="GO:0004729">
    <property type="term" value="F:oxygen-dependent protoporphyrinogen oxidase activity"/>
    <property type="evidence" value="ECO:0007669"/>
    <property type="project" value="UniProtKB-UniRule"/>
</dbReference>
<keyword evidence="8 11" id="KW-0274">FAD</keyword>
<dbReference type="Gene3D" id="1.10.3110.10">
    <property type="entry name" value="protoporphyrinogen ix oxidase, domain 3"/>
    <property type="match status" value="1"/>
</dbReference>
<evidence type="ECO:0000259" key="12">
    <source>
        <dbReference type="Pfam" id="PF01593"/>
    </source>
</evidence>
<dbReference type="Pfam" id="PF01593">
    <property type="entry name" value="Amino_oxidase"/>
    <property type="match status" value="1"/>
</dbReference>
<proteinExistence type="inferred from homology"/>
<evidence type="ECO:0000256" key="6">
    <source>
        <dbReference type="ARBA" id="ARBA00019046"/>
    </source>
</evidence>
<dbReference type="UniPathway" id="UPA00252"/>
<dbReference type="InterPro" id="IPR050464">
    <property type="entry name" value="Zeta_carotene_desat/Oxidored"/>
</dbReference>
<comment type="subcellular location">
    <subcellularLocation>
        <location evidence="11">Cytoplasm</location>
    </subcellularLocation>
</comment>
<evidence type="ECO:0000256" key="5">
    <source>
        <dbReference type="ARBA" id="ARBA00012402"/>
    </source>
</evidence>
<keyword evidence="10 11" id="KW-0350">Heme biosynthesis</keyword>
<evidence type="ECO:0000256" key="3">
    <source>
        <dbReference type="ARBA" id="ARBA00004744"/>
    </source>
</evidence>
<evidence type="ECO:0000256" key="9">
    <source>
        <dbReference type="ARBA" id="ARBA00023002"/>
    </source>
</evidence>
<dbReference type="GO" id="GO:0006783">
    <property type="term" value="P:heme biosynthetic process"/>
    <property type="evidence" value="ECO:0007669"/>
    <property type="project" value="UniProtKB-UniRule"/>
</dbReference>
<dbReference type="Proteomes" id="UP000028123">
    <property type="component" value="Unassembled WGS sequence"/>
</dbReference>
<dbReference type="GO" id="GO:0005737">
    <property type="term" value="C:cytoplasm"/>
    <property type="evidence" value="ECO:0007669"/>
    <property type="project" value="UniProtKB-SubCell"/>
</dbReference>
<dbReference type="EMBL" id="JNVM01000033">
    <property type="protein sequence ID" value="KEQ22602.1"/>
    <property type="molecule type" value="Genomic_DNA"/>
</dbReference>
<comment type="cofactor">
    <cofactor evidence="2 11">
        <name>FAD</name>
        <dbReference type="ChEBI" id="CHEBI:57692"/>
    </cofactor>
</comment>
<comment type="pathway">
    <text evidence="3 11">Porphyrin-containing compound metabolism; protoheme biosynthesis.</text>
</comment>
<comment type="function">
    <text evidence="11">Involved in coproporphyrin-dependent heme b biosynthesis. Catalyzes the oxidation of coproporphyrinogen III to coproporphyrin III.</text>
</comment>
<evidence type="ECO:0000256" key="4">
    <source>
        <dbReference type="ARBA" id="ARBA00008310"/>
    </source>
</evidence>
<comment type="similarity">
    <text evidence="4 11">Belongs to the protoporphyrinogen/coproporphyrinogen oxidase family. Coproporphyrinogen III oxidase subfamily.</text>
</comment>
<organism evidence="13 14">
    <name type="scientific">Paenibacillus tyrfis</name>
    <dbReference type="NCBI Taxonomy" id="1501230"/>
    <lineage>
        <taxon>Bacteria</taxon>
        <taxon>Bacillati</taxon>
        <taxon>Bacillota</taxon>
        <taxon>Bacilli</taxon>
        <taxon>Bacillales</taxon>
        <taxon>Paenibacillaceae</taxon>
        <taxon>Paenibacillus</taxon>
    </lineage>
</organism>
<name>A0A081NVX9_9BACL</name>
<dbReference type="AlphaFoldDB" id="A0A081NVX9"/>
<dbReference type="PANTHER" id="PTHR42923:SF3">
    <property type="entry name" value="PROTOPORPHYRINOGEN OXIDASE"/>
    <property type="match status" value="1"/>
</dbReference>
<dbReference type="InterPro" id="IPR002937">
    <property type="entry name" value="Amino_oxidase"/>
</dbReference>
<keyword evidence="9 11" id="KW-0560">Oxidoreductase</keyword>
<evidence type="ECO:0000313" key="13">
    <source>
        <dbReference type="EMBL" id="KEQ22602.1"/>
    </source>
</evidence>
<keyword evidence="11" id="KW-0963">Cytoplasm</keyword>
<sequence>MEENRSPKHVVIVGGGITGLSAAFYLKQSAEQSGAPLKITIMEKGDSFGGKIQTLKRDGFVIEKGPDSFLARKLPMVELTRELGLEDQLTGMNPDSRKTYILSGGKLHRMPPGLMLGIPTQMGPFMRTGLLSLSGKLRAALDLVLPKRTSPEDESLGHFLERRLGVEVLGQIAEPLLAGIYAGNTYNLSLRATFPQFHAIEQKHRSLILGMMKNRKTGGEESRTLPEVARNTMFLSYKEGLETIVHGLIDALDNVRFVKQCGVARIEQADDGYRVIREDGSVEEADGVIVALPAHGISKLLGSSFPEVKELDRIEYVSVANVILAFDEKELGRELDGSGFLVPRREGRFITACTWTSKKWLHTAPSGKVLMRCYIGRSGDERWQDMSEDEIIRAVRHDLKEVMGITAEPLFTEMTKLMHSMPQYPVGHLDLIRGVRQSLADKMPGVLITGGAFLGVGLPDCIRQGKEAAKEMTEGLQVSSK</sequence>
<evidence type="ECO:0000256" key="11">
    <source>
        <dbReference type="RuleBase" id="RU364052"/>
    </source>
</evidence>
<keyword evidence="7 11" id="KW-0285">Flavoprotein</keyword>
<dbReference type="NCBIfam" id="TIGR00562">
    <property type="entry name" value="proto_IX_ox"/>
    <property type="match status" value="1"/>
</dbReference>
<dbReference type="EC" id="1.3.3.15" evidence="5 11"/>
<dbReference type="PANTHER" id="PTHR42923">
    <property type="entry name" value="PROTOPORPHYRINOGEN OXIDASE"/>
    <property type="match status" value="1"/>
</dbReference>
<evidence type="ECO:0000256" key="8">
    <source>
        <dbReference type="ARBA" id="ARBA00022827"/>
    </source>
</evidence>
<evidence type="ECO:0000256" key="10">
    <source>
        <dbReference type="ARBA" id="ARBA00023133"/>
    </source>
</evidence>
<evidence type="ECO:0000313" key="14">
    <source>
        <dbReference type="Proteomes" id="UP000028123"/>
    </source>
</evidence>